<evidence type="ECO:0000256" key="5">
    <source>
        <dbReference type="ARBA" id="ARBA00022989"/>
    </source>
</evidence>
<proteinExistence type="inferred from homology"/>
<evidence type="ECO:0000256" key="1">
    <source>
        <dbReference type="ARBA" id="ARBA00004651"/>
    </source>
</evidence>
<comment type="subcellular location">
    <subcellularLocation>
        <location evidence="1">Cell membrane</location>
        <topology evidence="1">Multi-pass membrane protein</topology>
    </subcellularLocation>
</comment>
<dbReference type="InterPro" id="IPR036259">
    <property type="entry name" value="MFS_trans_sf"/>
</dbReference>
<dbReference type="Proteomes" id="UP000198394">
    <property type="component" value="Unassembled WGS sequence"/>
</dbReference>
<sequence>MTKLKDMRKNPITGLIVIAMAVFIDMLLYSIVVPIVPFYTSKFDASQTVIGILIGCYAFSFLIATPILGGISDKFGRRGVMLWGLVVLLASTLLFAFANSMLLLIVARLLQGVAAAATWTAGLALITDMYPPAKRGKALGTVLTFMSAGTLLGAPVGGMLFEWGGYQLPFWFVSCFILLDGLARMFLLEDPPKTMNADSVGMKIFRDRIVLKIFGVVLLGASAISILEPILPIYFEEHLGANSMHIGVLFGITTLAYGMVSPLAGWLSDRCGTFSLMMAGLLILAVSLPLVILPNSLILEGAVLFLVGAAAGFVLTPTLPELANSVDRLGGGAYATAFAVFNMAYSVGMIIGPIVGGGLADVFSISTALYIMCFVLICYSLSSRLIKHEQKSHRMDELCCGKK</sequence>
<feature type="transmembrane region" description="Helical" evidence="7">
    <location>
        <begin position="12"/>
        <end position="36"/>
    </location>
</feature>
<dbReference type="PANTHER" id="PTHR23506:SF23">
    <property type="entry name" value="GH10249P"/>
    <property type="match status" value="1"/>
</dbReference>
<dbReference type="RefSeq" id="WP_089096778.1">
    <property type="nucleotide sequence ID" value="NZ_NDYL01000001.1"/>
</dbReference>
<dbReference type="Gene3D" id="1.20.1250.20">
    <property type="entry name" value="MFS general substrate transporter like domains"/>
    <property type="match status" value="2"/>
</dbReference>
<organism evidence="9 10">
    <name type="scientific">Parageobacillus galactosidasius</name>
    <dbReference type="NCBI Taxonomy" id="883812"/>
    <lineage>
        <taxon>Bacteria</taxon>
        <taxon>Bacillati</taxon>
        <taxon>Bacillota</taxon>
        <taxon>Bacilli</taxon>
        <taxon>Bacillales</taxon>
        <taxon>Anoxybacillaceae</taxon>
        <taxon>Parageobacillus</taxon>
    </lineage>
</organism>
<reference evidence="9 10" key="1">
    <citation type="submission" date="2017-04" db="EMBL/GenBank/DDBJ databases">
        <title>The genome sequence of Parageobacillus galactosidasius DSM 18751.</title>
        <authorList>
            <person name="Ramaloko W.T."/>
            <person name="Koen N."/>
            <person name="Polliack S."/>
            <person name="Aliyu H."/>
            <person name="Lebre P."/>
            <person name="Mohr T."/>
            <person name="Oswald F."/>
            <person name="Zwick M."/>
            <person name="Neumann A."/>
            <person name="Syldatk C."/>
            <person name="Cowan D."/>
            <person name="De Maayer P."/>
        </authorList>
    </citation>
    <scope>NUCLEOTIDE SEQUENCE [LARGE SCALE GENOMIC DNA]</scope>
    <source>
        <strain evidence="9 10">DSM 18751</strain>
    </source>
</reference>
<protein>
    <submittedName>
        <fullName evidence="9">MFS transporter</fullName>
    </submittedName>
</protein>
<evidence type="ECO:0000256" key="3">
    <source>
        <dbReference type="ARBA" id="ARBA00022448"/>
    </source>
</evidence>
<dbReference type="PRINTS" id="PR01035">
    <property type="entry name" value="TCRTETA"/>
</dbReference>
<feature type="transmembrane region" description="Helical" evidence="7">
    <location>
        <begin position="209"/>
        <end position="234"/>
    </location>
</feature>
<dbReference type="CDD" id="cd17325">
    <property type="entry name" value="MFS_MdtG_SLC18_like"/>
    <property type="match status" value="1"/>
</dbReference>
<dbReference type="EMBL" id="NDYL01000001">
    <property type="protein sequence ID" value="OXB93733.1"/>
    <property type="molecule type" value="Genomic_DNA"/>
</dbReference>
<evidence type="ECO:0000256" key="7">
    <source>
        <dbReference type="SAM" id="Phobius"/>
    </source>
</evidence>
<keyword evidence="3" id="KW-0813">Transport</keyword>
<dbReference type="InterPro" id="IPR020846">
    <property type="entry name" value="MFS_dom"/>
</dbReference>
<evidence type="ECO:0000256" key="2">
    <source>
        <dbReference type="ARBA" id="ARBA00007520"/>
    </source>
</evidence>
<feature type="transmembrane region" description="Helical" evidence="7">
    <location>
        <begin position="246"/>
        <end position="267"/>
    </location>
</feature>
<gene>
    <name evidence="9" type="ORF">B9L23_01920</name>
</gene>
<dbReference type="Pfam" id="PF07690">
    <property type="entry name" value="MFS_1"/>
    <property type="match status" value="1"/>
</dbReference>
<feature type="transmembrane region" description="Helical" evidence="7">
    <location>
        <begin position="168"/>
        <end position="188"/>
    </location>
</feature>
<feature type="transmembrane region" description="Helical" evidence="7">
    <location>
        <begin position="138"/>
        <end position="156"/>
    </location>
</feature>
<dbReference type="GO" id="GO:0022857">
    <property type="term" value="F:transmembrane transporter activity"/>
    <property type="evidence" value="ECO:0007669"/>
    <property type="project" value="InterPro"/>
</dbReference>
<feature type="domain" description="Major facilitator superfamily (MFS) profile" evidence="8">
    <location>
        <begin position="14"/>
        <end position="391"/>
    </location>
</feature>
<keyword evidence="4 7" id="KW-0812">Transmembrane</keyword>
<comment type="similarity">
    <text evidence="2">Belongs to the major facilitator superfamily. TCR/Tet family.</text>
</comment>
<evidence type="ECO:0000313" key="10">
    <source>
        <dbReference type="Proteomes" id="UP000198394"/>
    </source>
</evidence>
<keyword evidence="10" id="KW-1185">Reference proteome</keyword>
<feature type="transmembrane region" description="Helical" evidence="7">
    <location>
        <begin position="298"/>
        <end position="319"/>
    </location>
</feature>
<feature type="transmembrane region" description="Helical" evidence="7">
    <location>
        <begin position="274"/>
        <end position="292"/>
    </location>
</feature>
<dbReference type="SUPFAM" id="SSF103473">
    <property type="entry name" value="MFS general substrate transporter"/>
    <property type="match status" value="1"/>
</dbReference>
<feature type="transmembrane region" description="Helical" evidence="7">
    <location>
        <begin position="48"/>
        <end position="68"/>
    </location>
</feature>
<evidence type="ECO:0000256" key="6">
    <source>
        <dbReference type="ARBA" id="ARBA00023136"/>
    </source>
</evidence>
<dbReference type="AlphaFoldDB" id="A0A226QMG3"/>
<feature type="transmembrane region" description="Helical" evidence="7">
    <location>
        <begin position="104"/>
        <end position="126"/>
    </location>
</feature>
<dbReference type="InterPro" id="IPR001958">
    <property type="entry name" value="Tet-R_TetA/multi-R_MdtG-like"/>
</dbReference>
<dbReference type="PROSITE" id="PS00216">
    <property type="entry name" value="SUGAR_TRANSPORT_1"/>
    <property type="match status" value="1"/>
</dbReference>
<dbReference type="InterPro" id="IPR050930">
    <property type="entry name" value="MFS_Vesicular_Transporter"/>
</dbReference>
<accession>A0A226QMG3</accession>
<comment type="caution">
    <text evidence="9">The sequence shown here is derived from an EMBL/GenBank/DDBJ whole genome shotgun (WGS) entry which is preliminary data.</text>
</comment>
<keyword evidence="5 7" id="KW-1133">Transmembrane helix</keyword>
<evidence type="ECO:0000313" key="9">
    <source>
        <dbReference type="EMBL" id="OXB93733.1"/>
    </source>
</evidence>
<dbReference type="PANTHER" id="PTHR23506">
    <property type="entry name" value="GH10249P"/>
    <property type="match status" value="1"/>
</dbReference>
<feature type="transmembrane region" description="Helical" evidence="7">
    <location>
        <begin position="331"/>
        <end position="356"/>
    </location>
</feature>
<evidence type="ECO:0000256" key="4">
    <source>
        <dbReference type="ARBA" id="ARBA00022692"/>
    </source>
</evidence>
<feature type="transmembrane region" description="Helical" evidence="7">
    <location>
        <begin position="362"/>
        <end position="381"/>
    </location>
</feature>
<dbReference type="GO" id="GO:0005886">
    <property type="term" value="C:plasma membrane"/>
    <property type="evidence" value="ECO:0007669"/>
    <property type="project" value="UniProtKB-SubCell"/>
</dbReference>
<evidence type="ECO:0000259" key="8">
    <source>
        <dbReference type="PROSITE" id="PS50850"/>
    </source>
</evidence>
<dbReference type="InterPro" id="IPR005829">
    <property type="entry name" value="Sugar_transporter_CS"/>
</dbReference>
<dbReference type="PROSITE" id="PS50850">
    <property type="entry name" value="MFS"/>
    <property type="match status" value="1"/>
</dbReference>
<dbReference type="InterPro" id="IPR011701">
    <property type="entry name" value="MFS"/>
</dbReference>
<keyword evidence="6 7" id="KW-0472">Membrane</keyword>
<name>A0A226QMG3_9BACL</name>
<feature type="transmembrane region" description="Helical" evidence="7">
    <location>
        <begin position="80"/>
        <end position="98"/>
    </location>
</feature>